<proteinExistence type="inferred from homology"/>
<gene>
    <name evidence="7" type="ORF">G5V65_16495</name>
</gene>
<evidence type="ECO:0000256" key="1">
    <source>
        <dbReference type="ARBA" id="ARBA00004370"/>
    </source>
</evidence>
<dbReference type="Proteomes" id="UP000474758">
    <property type="component" value="Unassembled WGS sequence"/>
</dbReference>
<keyword evidence="8" id="KW-1185">Reference proteome</keyword>
<keyword evidence="4 6" id="KW-1133">Transmembrane helix</keyword>
<dbReference type="CDD" id="cd06662">
    <property type="entry name" value="SURF1"/>
    <property type="match status" value="1"/>
</dbReference>
<dbReference type="InterPro" id="IPR045214">
    <property type="entry name" value="Surf1/Surf4"/>
</dbReference>
<evidence type="ECO:0000256" key="4">
    <source>
        <dbReference type="ARBA" id="ARBA00022989"/>
    </source>
</evidence>
<reference evidence="7 8" key="1">
    <citation type="submission" date="2020-02" db="EMBL/GenBank/DDBJ databases">
        <title>Rhodobacter translucens sp. nov., a novel bacterium isolated from activated sludge.</title>
        <authorList>
            <person name="Liu J."/>
        </authorList>
    </citation>
    <scope>NUCLEOTIDE SEQUENCE [LARGE SCALE GENOMIC DNA]</scope>
    <source>
        <strain evidence="7 8">HX-7-19</strain>
    </source>
</reference>
<protein>
    <recommendedName>
        <fullName evidence="6">SURF1-like protein</fullName>
    </recommendedName>
</protein>
<evidence type="ECO:0000313" key="7">
    <source>
        <dbReference type="EMBL" id="NGQ92495.1"/>
    </source>
</evidence>
<keyword evidence="3 6" id="KW-0812">Transmembrane</keyword>
<evidence type="ECO:0000256" key="5">
    <source>
        <dbReference type="ARBA" id="ARBA00023136"/>
    </source>
</evidence>
<comment type="caution">
    <text evidence="7">The sequence shown here is derived from an EMBL/GenBank/DDBJ whole genome shotgun (WGS) entry which is preliminary data.</text>
</comment>
<dbReference type="AlphaFoldDB" id="A0A6M1U7N3"/>
<dbReference type="PANTHER" id="PTHR23427:SF2">
    <property type="entry name" value="SURFEIT LOCUS PROTEIN 1"/>
    <property type="match status" value="1"/>
</dbReference>
<dbReference type="RefSeq" id="WP_165052201.1">
    <property type="nucleotide sequence ID" value="NZ_JAALFE010000018.1"/>
</dbReference>
<dbReference type="GO" id="GO:0005886">
    <property type="term" value="C:plasma membrane"/>
    <property type="evidence" value="ECO:0007669"/>
    <property type="project" value="UniProtKB-SubCell"/>
</dbReference>
<evidence type="ECO:0000256" key="6">
    <source>
        <dbReference type="RuleBase" id="RU363076"/>
    </source>
</evidence>
<keyword evidence="6" id="KW-1003">Cell membrane</keyword>
<feature type="transmembrane region" description="Helical" evidence="6">
    <location>
        <begin position="7"/>
        <end position="27"/>
    </location>
</feature>
<comment type="similarity">
    <text evidence="2 6">Belongs to the SURF1 family.</text>
</comment>
<evidence type="ECO:0000256" key="2">
    <source>
        <dbReference type="ARBA" id="ARBA00007165"/>
    </source>
</evidence>
<evidence type="ECO:0000313" key="8">
    <source>
        <dbReference type="Proteomes" id="UP000474758"/>
    </source>
</evidence>
<dbReference type="PROSITE" id="PS50895">
    <property type="entry name" value="SURF1"/>
    <property type="match status" value="1"/>
</dbReference>
<accession>A0A6M1U7N3</accession>
<dbReference type="EMBL" id="JAALFE010000018">
    <property type="protein sequence ID" value="NGQ92495.1"/>
    <property type="molecule type" value="Genomic_DNA"/>
</dbReference>
<evidence type="ECO:0000256" key="3">
    <source>
        <dbReference type="ARBA" id="ARBA00022692"/>
    </source>
</evidence>
<dbReference type="PANTHER" id="PTHR23427">
    <property type="entry name" value="SURFEIT LOCUS PROTEIN"/>
    <property type="match status" value="1"/>
</dbReference>
<dbReference type="InterPro" id="IPR002994">
    <property type="entry name" value="Surf1/Shy1"/>
</dbReference>
<sequence>MLRRMIFPLVIGLVGGGILISLGIWQVQRLAWKEAVLAEIAARITDAPVALPADPDPATDRYLPVVAEGRFTGEHLDVLVSRKQIGPGVRVVEVFETGEGRRVLVDRGFVPQDARGAARMSGPARVEGNLHWPEETDGFTPPPDGQTGLWFARDVAAMAAALDAEPTFIVARRPTGGGIEPMPVDTSGIPNDHMNYAITWFSLAAVWLGMTAYLLWRIRQRRA</sequence>
<comment type="subcellular location">
    <subcellularLocation>
        <location evidence="6">Cell membrane</location>
        <topology evidence="6">Multi-pass membrane protein</topology>
    </subcellularLocation>
    <subcellularLocation>
        <location evidence="1">Membrane</location>
    </subcellularLocation>
</comment>
<feature type="transmembrane region" description="Helical" evidence="6">
    <location>
        <begin position="197"/>
        <end position="216"/>
    </location>
</feature>
<organism evidence="7 8">
    <name type="scientific">Paragemmobacter kunshanensis</name>
    <dbReference type="NCBI Taxonomy" id="2583234"/>
    <lineage>
        <taxon>Bacteria</taxon>
        <taxon>Pseudomonadati</taxon>
        <taxon>Pseudomonadota</taxon>
        <taxon>Alphaproteobacteria</taxon>
        <taxon>Rhodobacterales</taxon>
        <taxon>Paracoccaceae</taxon>
        <taxon>Paragemmobacter</taxon>
    </lineage>
</organism>
<name>A0A6M1U7N3_9RHOB</name>
<dbReference type="Pfam" id="PF02104">
    <property type="entry name" value="SURF1"/>
    <property type="match status" value="1"/>
</dbReference>
<keyword evidence="5 6" id="KW-0472">Membrane</keyword>